<dbReference type="InterPro" id="IPR023606">
    <property type="entry name" value="CoA-Trfase_III_dom_1_sf"/>
</dbReference>
<gene>
    <name evidence="2" type="ORF">GCM10011610_68030</name>
</gene>
<dbReference type="InterPro" id="IPR003673">
    <property type="entry name" value="CoA-Trfase_fam_III"/>
</dbReference>
<evidence type="ECO:0000313" key="3">
    <source>
        <dbReference type="Proteomes" id="UP000658127"/>
    </source>
</evidence>
<dbReference type="Proteomes" id="UP000658127">
    <property type="component" value="Unassembled WGS sequence"/>
</dbReference>
<dbReference type="SUPFAM" id="SSF89796">
    <property type="entry name" value="CoA-transferase family III (CaiB/BaiF)"/>
    <property type="match status" value="1"/>
</dbReference>
<name>A0ABQ2L1T3_9NOCA</name>
<dbReference type="EMBL" id="BMNE01000013">
    <property type="protein sequence ID" value="GGN99764.1"/>
    <property type="molecule type" value="Genomic_DNA"/>
</dbReference>
<accession>A0ABQ2L1T3</accession>
<evidence type="ECO:0000313" key="2">
    <source>
        <dbReference type="EMBL" id="GGN99764.1"/>
    </source>
</evidence>
<dbReference type="Gene3D" id="3.40.50.10540">
    <property type="entry name" value="Crotonobetainyl-coa:carnitine coa-transferase, domain 1"/>
    <property type="match status" value="1"/>
</dbReference>
<dbReference type="GO" id="GO:0016740">
    <property type="term" value="F:transferase activity"/>
    <property type="evidence" value="ECO:0007669"/>
    <property type="project" value="UniProtKB-KW"/>
</dbReference>
<dbReference type="RefSeq" id="WP_189034610.1">
    <property type="nucleotide sequence ID" value="NZ_BMNE01000013.1"/>
</dbReference>
<dbReference type="Pfam" id="PF02515">
    <property type="entry name" value="CoA_transf_3"/>
    <property type="match status" value="1"/>
</dbReference>
<protein>
    <submittedName>
        <fullName evidence="2">CoA transferase</fullName>
    </submittedName>
</protein>
<reference evidence="3" key="1">
    <citation type="journal article" date="2019" name="Int. J. Syst. Evol. Microbiol.">
        <title>The Global Catalogue of Microorganisms (GCM) 10K type strain sequencing project: providing services to taxonomists for standard genome sequencing and annotation.</title>
        <authorList>
            <consortium name="The Broad Institute Genomics Platform"/>
            <consortium name="The Broad Institute Genome Sequencing Center for Infectious Disease"/>
            <person name="Wu L."/>
            <person name="Ma J."/>
        </authorList>
    </citation>
    <scope>NUCLEOTIDE SEQUENCE [LARGE SCALE GENOMIC DNA]</scope>
    <source>
        <strain evidence="3">CGMCC 4.7329</strain>
    </source>
</reference>
<comment type="caution">
    <text evidence="2">The sequence shown here is derived from an EMBL/GenBank/DDBJ whole genome shotgun (WGS) entry which is preliminary data.</text>
</comment>
<dbReference type="InterPro" id="IPR050509">
    <property type="entry name" value="CoA-transferase_III"/>
</dbReference>
<keyword evidence="1 2" id="KW-0808">Transferase</keyword>
<proteinExistence type="predicted"/>
<keyword evidence="3" id="KW-1185">Reference proteome</keyword>
<organism evidence="2 3">
    <name type="scientific">Nocardia rhizosphaerihabitans</name>
    <dbReference type="NCBI Taxonomy" id="1691570"/>
    <lineage>
        <taxon>Bacteria</taxon>
        <taxon>Bacillati</taxon>
        <taxon>Actinomycetota</taxon>
        <taxon>Actinomycetes</taxon>
        <taxon>Mycobacteriales</taxon>
        <taxon>Nocardiaceae</taxon>
        <taxon>Nocardia</taxon>
    </lineage>
</organism>
<evidence type="ECO:0000256" key="1">
    <source>
        <dbReference type="ARBA" id="ARBA00022679"/>
    </source>
</evidence>
<dbReference type="PANTHER" id="PTHR48228:SF6">
    <property type="entry name" value="L-CARNITINE COA-TRANSFERASE"/>
    <property type="match status" value="1"/>
</dbReference>
<sequence>MTATDWAACGALWLTGDPDEAPDQSRSGILARARAVADAFTAHTGVPIDVGTELTGRAALLGLSRRGRVSAGGATRLIATRDGWCALTLARDVDREAIPALLETATVSAPWTAIAEWAANISAAEVTARARLLGLPVAALGEQEPAAPVVRQIGPVGPPRSPSGCLVVDLSSMWAGPLCGRLLMEAGATVVKVESPYRPDGTRRTPRFFDWMNAGKLCYSVDFDDTEALRTLLARADVVLESSRPTALARRGLGPDLPARRGRVWARITAHGSGIGANWTGFGDDAAVAGGLVGIAEGGPYFCADAIADPLTGLEAARSVADALARGGGELVEVSLSAVAAEYAALPPTPALPCFVAVRPARPRITERASALGADRDAVHALAPVLVQ</sequence>
<dbReference type="PANTHER" id="PTHR48228">
    <property type="entry name" value="SUCCINYL-COA--D-CITRAMALATE COA-TRANSFERASE"/>
    <property type="match status" value="1"/>
</dbReference>